<dbReference type="Proteomes" id="UP000285295">
    <property type="component" value="Unassembled WGS sequence"/>
</dbReference>
<dbReference type="GO" id="GO:0030288">
    <property type="term" value="C:outer membrane-bounded periplasmic space"/>
    <property type="evidence" value="ECO:0007669"/>
    <property type="project" value="TreeGrafter"/>
</dbReference>
<dbReference type="GO" id="GO:1904680">
    <property type="term" value="F:peptide transmembrane transporter activity"/>
    <property type="evidence" value="ECO:0007669"/>
    <property type="project" value="TreeGrafter"/>
</dbReference>
<dbReference type="RefSeq" id="WP_128238525.1">
    <property type="nucleotide sequence ID" value="NZ_SAUX01000027.1"/>
</dbReference>
<protein>
    <submittedName>
        <fullName evidence="6">ABC transporter substrate-binding protein</fullName>
    </submittedName>
</protein>
<dbReference type="InterPro" id="IPR000914">
    <property type="entry name" value="SBP_5_dom"/>
</dbReference>
<organism evidence="6 7">
    <name type="scientific">Paenirhodobacter populi</name>
    <dbReference type="NCBI Taxonomy" id="2306993"/>
    <lineage>
        <taxon>Bacteria</taxon>
        <taxon>Pseudomonadati</taxon>
        <taxon>Pseudomonadota</taxon>
        <taxon>Alphaproteobacteria</taxon>
        <taxon>Rhodobacterales</taxon>
        <taxon>Rhodobacter group</taxon>
        <taxon>Paenirhodobacter</taxon>
    </lineage>
</organism>
<evidence type="ECO:0000256" key="2">
    <source>
        <dbReference type="ARBA" id="ARBA00005695"/>
    </source>
</evidence>
<feature type="domain" description="Solute-binding protein family 5" evidence="5">
    <location>
        <begin position="103"/>
        <end position="510"/>
    </location>
</feature>
<evidence type="ECO:0000256" key="3">
    <source>
        <dbReference type="ARBA" id="ARBA00022729"/>
    </source>
</evidence>
<evidence type="ECO:0000256" key="4">
    <source>
        <dbReference type="SAM" id="SignalP"/>
    </source>
</evidence>
<keyword evidence="3 4" id="KW-0732">Signal</keyword>
<dbReference type="PANTHER" id="PTHR30290:SF64">
    <property type="entry name" value="ABC TRANSPORTER PERIPLASMIC BINDING PROTEIN"/>
    <property type="match status" value="1"/>
</dbReference>
<evidence type="ECO:0000256" key="1">
    <source>
        <dbReference type="ARBA" id="ARBA00004418"/>
    </source>
</evidence>
<dbReference type="PIRSF" id="PIRSF002741">
    <property type="entry name" value="MppA"/>
    <property type="match status" value="1"/>
</dbReference>
<dbReference type="InterPro" id="IPR039424">
    <property type="entry name" value="SBP_5"/>
</dbReference>
<dbReference type="CDD" id="cd08497">
    <property type="entry name" value="MbnE-like"/>
    <property type="match status" value="1"/>
</dbReference>
<feature type="signal peptide" evidence="4">
    <location>
        <begin position="1"/>
        <end position="26"/>
    </location>
</feature>
<sequence>MSPIWKHGFHVLALVFSAILAPAVHAAPQQGIAMYGDPALPSGFTHLPYANPSAPRGGQIRFGESGSFDSLNPWILNGRPAQGIALYVAESLMARSIDEPFTLYGLLAESIETDEARSWVEFTLRPGARFSDGNPVTVEDVIWSYETLGTQGHPRYQTAWRKVAKIEQTGPRSLRITFTEPDRELALLMGMRPVLEKAQWQGRDFSADTQTVPIGSGPYTVSRIDMGRFIELKRNPDWWGKDLPVNVGRYNIDTMRWDYFGDGGVVFEAFKGGEIDTFRETNAAKWARDYDFPAVRDGRVVKEDIPHHRPSGITGLVMNTRLPVFQDWRVREAMTLAFNFEFISRTLTGGAEPRITSYFANSDLAMRPGPAEGRVATLLDPFRADLPPGTIEGYALPVSDGTPLNRANNRKAIRLLEDAGWQVDGAGILRNGAGVPLTFEIVLPQGASETRAIVDIYTEALRRLGIVPRVTMVDDAQFQMRKNSYDFGMTWMVLSLSLSPGNEQMLYWGSRGVTEPGSRNLMGMASPAAEAMIRAMLEAESSEDFTAAVQALDRILTAGRYVIPIWYAPISRIAHIRELHFPERLPLYGDWPGFQPEVWWYEAEQQQ</sequence>
<proteinExistence type="inferred from homology"/>
<dbReference type="Pfam" id="PF00496">
    <property type="entry name" value="SBP_bac_5"/>
    <property type="match status" value="1"/>
</dbReference>
<dbReference type="InterPro" id="IPR030678">
    <property type="entry name" value="Peptide/Ni-bd"/>
</dbReference>
<dbReference type="EMBL" id="SAUX01000027">
    <property type="protein sequence ID" value="RWR26885.1"/>
    <property type="molecule type" value="Genomic_DNA"/>
</dbReference>
<reference evidence="6 7" key="1">
    <citation type="submission" date="2019-01" db="EMBL/GenBank/DDBJ databases">
        <title>Sinorhodobacter populi sp. nov. isolated from the symptomatic bark tissue of Populus euramericana canker.</title>
        <authorList>
            <person name="Xu G."/>
        </authorList>
    </citation>
    <scope>NUCLEOTIDE SEQUENCE [LARGE SCALE GENOMIC DNA]</scope>
    <source>
        <strain evidence="6 7">D19-10-3-21</strain>
    </source>
</reference>
<evidence type="ECO:0000259" key="5">
    <source>
        <dbReference type="Pfam" id="PF00496"/>
    </source>
</evidence>
<dbReference type="OrthoDB" id="9803988at2"/>
<name>A0A443K2B4_9RHOB</name>
<dbReference type="SUPFAM" id="SSF53850">
    <property type="entry name" value="Periplasmic binding protein-like II"/>
    <property type="match status" value="1"/>
</dbReference>
<feature type="chain" id="PRO_5019480512" evidence="4">
    <location>
        <begin position="27"/>
        <end position="607"/>
    </location>
</feature>
<dbReference type="PANTHER" id="PTHR30290">
    <property type="entry name" value="PERIPLASMIC BINDING COMPONENT OF ABC TRANSPORTER"/>
    <property type="match status" value="1"/>
</dbReference>
<accession>A0A443K2B4</accession>
<evidence type="ECO:0000313" key="7">
    <source>
        <dbReference type="Proteomes" id="UP000285295"/>
    </source>
</evidence>
<dbReference type="GO" id="GO:0015833">
    <property type="term" value="P:peptide transport"/>
    <property type="evidence" value="ECO:0007669"/>
    <property type="project" value="TreeGrafter"/>
</dbReference>
<reference evidence="6 7" key="2">
    <citation type="submission" date="2019-01" db="EMBL/GenBank/DDBJ databases">
        <authorList>
            <person name="Li Y."/>
        </authorList>
    </citation>
    <scope>NUCLEOTIDE SEQUENCE [LARGE SCALE GENOMIC DNA]</scope>
    <source>
        <strain evidence="6 7">D19-10-3-21</strain>
    </source>
</reference>
<comment type="caution">
    <text evidence="6">The sequence shown here is derived from an EMBL/GenBank/DDBJ whole genome shotgun (WGS) entry which is preliminary data.</text>
</comment>
<comment type="subcellular location">
    <subcellularLocation>
        <location evidence="1">Periplasm</location>
    </subcellularLocation>
</comment>
<dbReference type="GO" id="GO:0043190">
    <property type="term" value="C:ATP-binding cassette (ABC) transporter complex"/>
    <property type="evidence" value="ECO:0007669"/>
    <property type="project" value="InterPro"/>
</dbReference>
<dbReference type="GO" id="GO:0042884">
    <property type="term" value="P:microcin transport"/>
    <property type="evidence" value="ECO:0007669"/>
    <property type="project" value="TreeGrafter"/>
</dbReference>
<dbReference type="Gene3D" id="3.10.105.10">
    <property type="entry name" value="Dipeptide-binding Protein, Domain 3"/>
    <property type="match status" value="1"/>
</dbReference>
<gene>
    <name evidence="6" type="ORF">D2T31_18845</name>
</gene>
<evidence type="ECO:0000313" key="6">
    <source>
        <dbReference type="EMBL" id="RWR26885.1"/>
    </source>
</evidence>
<dbReference type="AlphaFoldDB" id="A0A443K2B4"/>
<comment type="similarity">
    <text evidence="2">Belongs to the bacterial solute-binding protein 5 family.</text>
</comment>
<dbReference type="Gene3D" id="3.40.190.10">
    <property type="entry name" value="Periplasmic binding protein-like II"/>
    <property type="match status" value="1"/>
</dbReference>